<dbReference type="Pfam" id="PF00127">
    <property type="entry name" value="Copper-bind"/>
    <property type="match status" value="1"/>
</dbReference>
<dbReference type="GO" id="GO:0005507">
    <property type="term" value="F:copper ion binding"/>
    <property type="evidence" value="ECO:0007669"/>
    <property type="project" value="InterPro"/>
</dbReference>
<dbReference type="Proteomes" id="UP001183629">
    <property type="component" value="Unassembled WGS sequence"/>
</dbReference>
<evidence type="ECO:0000256" key="3">
    <source>
        <dbReference type="ARBA" id="ARBA00022982"/>
    </source>
</evidence>
<evidence type="ECO:0000313" key="7">
    <source>
        <dbReference type="EMBL" id="MDR7320347.1"/>
    </source>
</evidence>
<evidence type="ECO:0000256" key="4">
    <source>
        <dbReference type="ARBA" id="ARBA00023008"/>
    </source>
</evidence>
<dbReference type="NCBIfam" id="NF047446">
    <property type="entry name" value="barrel_OmpL47"/>
    <property type="match status" value="3"/>
</dbReference>
<feature type="chain" id="PRO_5042275173" evidence="5">
    <location>
        <begin position="32"/>
        <end position="510"/>
    </location>
</feature>
<keyword evidence="5" id="KW-0732">Signal</keyword>
<dbReference type="Gene3D" id="2.60.40.10">
    <property type="entry name" value="Immunoglobulins"/>
    <property type="match status" value="3"/>
</dbReference>
<dbReference type="AlphaFoldDB" id="A0AAE3ZI23"/>
<protein>
    <submittedName>
        <fullName evidence="7">Cupredoxin-like copper-binding protein</fullName>
    </submittedName>
</protein>
<dbReference type="GO" id="GO:0005975">
    <property type="term" value="P:carbohydrate metabolic process"/>
    <property type="evidence" value="ECO:0007669"/>
    <property type="project" value="UniProtKB-ARBA"/>
</dbReference>
<dbReference type="InterPro" id="IPR014756">
    <property type="entry name" value="Ig_E-set"/>
</dbReference>
<keyword evidence="4" id="KW-0186">Copper</keyword>
<evidence type="ECO:0000256" key="2">
    <source>
        <dbReference type="ARBA" id="ARBA00022723"/>
    </source>
</evidence>
<dbReference type="EMBL" id="JAVDYC010000001">
    <property type="protein sequence ID" value="MDR7320347.1"/>
    <property type="molecule type" value="Genomic_DNA"/>
</dbReference>
<sequence length="510" mass="52078">MSVRKMLRRAGVGLAALLLVLAPGLAPPAYAVAAAQTLTWTADGDVTRYKTAPATAVAGETTIVFENSTATGNNVGMPHTLTFDTSTPGYNHDVNLNILANPFDATGGLHTATVTLTPGKYRYFCTIPGHGTMTGEFTVTDGPGDPDTTPPTVTGALSGTQNPAGAYVGSATVTVTAADDRGVAGIEYQVDDTSWTPYTAPVTVTAPGDHSVQFRATDTSGNVSTTGSVQFTVVAPEPDEDVTPPVATIALAGDRDDAGNYTGPVTATISATDDDSGVATIEYQLDGGTWTIYTAPVVVSAPGTHMLHYRAVDNAGNVAAEQMSHFTVVEPDEPDTTPPAVTAAVTGTRNPDGAYVGVATVTVTATDDGGVATIETQLDGGGWTPYTAPLRITAPGVHAVGFRATDTSGNTAAAQSTAFTVVADGTDDCADSDLRDTVIIDGDDTEVPNADTGNGCTINDRIAERAGYPTHAAFVRHVENVTRGLVAAGTLTDRQAGTIVRAAARSSIGA</sequence>
<comment type="caution">
    <text evidence="7">The sequence shown here is derived from an EMBL/GenBank/DDBJ whole genome shotgun (WGS) entry which is preliminary data.</text>
</comment>
<dbReference type="InterPro" id="IPR008972">
    <property type="entry name" value="Cupredoxin"/>
</dbReference>
<evidence type="ECO:0000256" key="5">
    <source>
        <dbReference type="SAM" id="SignalP"/>
    </source>
</evidence>
<dbReference type="InterPro" id="IPR013783">
    <property type="entry name" value="Ig-like_fold"/>
</dbReference>
<keyword evidence="3" id="KW-0249">Electron transport</keyword>
<keyword evidence="1" id="KW-0813">Transport</keyword>
<dbReference type="Gene3D" id="2.60.40.420">
    <property type="entry name" value="Cupredoxins - blue copper proteins"/>
    <property type="match status" value="1"/>
</dbReference>
<dbReference type="InterPro" id="IPR058094">
    <property type="entry name" value="Ig-like_OmpL47-like"/>
</dbReference>
<evidence type="ECO:0000259" key="6">
    <source>
        <dbReference type="Pfam" id="PF00127"/>
    </source>
</evidence>
<gene>
    <name evidence="7" type="ORF">J2S44_000597</name>
</gene>
<name>A0AAE3ZI23_9ACTN</name>
<dbReference type="SUPFAM" id="SSF81296">
    <property type="entry name" value="E set domains"/>
    <property type="match status" value="1"/>
</dbReference>
<dbReference type="GO" id="GO:0009055">
    <property type="term" value="F:electron transfer activity"/>
    <property type="evidence" value="ECO:0007669"/>
    <property type="project" value="InterPro"/>
</dbReference>
<dbReference type="PROSITE" id="PS00196">
    <property type="entry name" value="COPPER_BLUE"/>
    <property type="match status" value="1"/>
</dbReference>
<feature type="domain" description="Blue (type 1) copper" evidence="6">
    <location>
        <begin position="47"/>
        <end position="139"/>
    </location>
</feature>
<dbReference type="InterPro" id="IPR028871">
    <property type="entry name" value="BlueCu_1_BS"/>
</dbReference>
<keyword evidence="8" id="KW-1185">Reference proteome</keyword>
<dbReference type="RefSeq" id="WP_310408817.1">
    <property type="nucleotide sequence ID" value="NZ_JAVDYC010000001.1"/>
</dbReference>
<keyword evidence="2" id="KW-0479">Metal-binding</keyword>
<feature type="signal peptide" evidence="5">
    <location>
        <begin position="1"/>
        <end position="31"/>
    </location>
</feature>
<reference evidence="7 8" key="1">
    <citation type="submission" date="2023-07" db="EMBL/GenBank/DDBJ databases">
        <title>Sequencing the genomes of 1000 actinobacteria strains.</title>
        <authorList>
            <person name="Klenk H.-P."/>
        </authorList>
    </citation>
    <scope>NUCLEOTIDE SEQUENCE [LARGE SCALE GENOMIC DNA]</scope>
    <source>
        <strain evidence="7 8">DSM 44711</strain>
    </source>
</reference>
<proteinExistence type="predicted"/>
<dbReference type="InterPro" id="IPR000923">
    <property type="entry name" value="BlueCu_1"/>
</dbReference>
<dbReference type="SUPFAM" id="SSF49503">
    <property type="entry name" value="Cupredoxins"/>
    <property type="match status" value="1"/>
</dbReference>
<organism evidence="7 8">
    <name type="scientific">Catenuloplanes niger</name>
    <dbReference type="NCBI Taxonomy" id="587534"/>
    <lineage>
        <taxon>Bacteria</taxon>
        <taxon>Bacillati</taxon>
        <taxon>Actinomycetota</taxon>
        <taxon>Actinomycetes</taxon>
        <taxon>Micromonosporales</taxon>
        <taxon>Micromonosporaceae</taxon>
        <taxon>Catenuloplanes</taxon>
    </lineage>
</organism>
<evidence type="ECO:0000313" key="8">
    <source>
        <dbReference type="Proteomes" id="UP001183629"/>
    </source>
</evidence>
<evidence type="ECO:0000256" key="1">
    <source>
        <dbReference type="ARBA" id="ARBA00022448"/>
    </source>
</evidence>
<accession>A0AAE3ZI23</accession>